<evidence type="ECO:0000256" key="3">
    <source>
        <dbReference type="ARBA" id="ARBA00022448"/>
    </source>
</evidence>
<dbReference type="GO" id="GO:0016020">
    <property type="term" value="C:membrane"/>
    <property type="evidence" value="ECO:0007669"/>
    <property type="project" value="UniProtKB-SubCell"/>
</dbReference>
<feature type="transmembrane region" description="Helical" evidence="7">
    <location>
        <begin position="245"/>
        <end position="269"/>
    </location>
</feature>
<evidence type="ECO:0000256" key="6">
    <source>
        <dbReference type="ARBA" id="ARBA00023136"/>
    </source>
</evidence>
<feature type="transmembrane region" description="Helical" evidence="7">
    <location>
        <begin position="19"/>
        <end position="38"/>
    </location>
</feature>
<feature type="non-terminal residue" evidence="9">
    <location>
        <position position="531"/>
    </location>
</feature>
<evidence type="ECO:0000256" key="5">
    <source>
        <dbReference type="ARBA" id="ARBA00022989"/>
    </source>
</evidence>
<feature type="transmembrane region" description="Helical" evidence="7">
    <location>
        <begin position="399"/>
        <end position="417"/>
    </location>
</feature>
<evidence type="ECO:0000259" key="8">
    <source>
        <dbReference type="PROSITE" id="PS50850"/>
    </source>
</evidence>
<evidence type="ECO:0000256" key="2">
    <source>
        <dbReference type="ARBA" id="ARBA00008335"/>
    </source>
</evidence>
<comment type="caution">
    <text evidence="9">The sequence shown here is derived from an EMBL/GenBank/DDBJ whole genome shotgun (WGS) entry which is preliminary data.</text>
</comment>
<evidence type="ECO:0000313" key="10">
    <source>
        <dbReference type="Proteomes" id="UP000502823"/>
    </source>
</evidence>
<feature type="transmembrane region" description="Helical" evidence="7">
    <location>
        <begin position="502"/>
        <end position="528"/>
    </location>
</feature>
<dbReference type="Pfam" id="PF00083">
    <property type="entry name" value="Sugar_tr"/>
    <property type="match status" value="1"/>
</dbReference>
<evidence type="ECO:0000313" key="9">
    <source>
        <dbReference type="EMBL" id="GFG38510.1"/>
    </source>
</evidence>
<dbReference type="AlphaFoldDB" id="A0A6L2Q3G8"/>
<comment type="subcellular location">
    <subcellularLocation>
        <location evidence="1">Membrane</location>
        <topology evidence="1">Multi-pass membrane protein</topology>
    </subcellularLocation>
</comment>
<feature type="domain" description="Major facilitator superfamily (MFS) profile" evidence="8">
    <location>
        <begin position="1"/>
        <end position="531"/>
    </location>
</feature>
<dbReference type="PANTHER" id="PTHR23511:SF35">
    <property type="entry name" value="MAJOR FACILITATOR SUPERFAMILY (MFS) PROFILE DOMAIN-CONTAINING PROTEIN"/>
    <property type="match status" value="1"/>
</dbReference>
<evidence type="ECO:0000256" key="4">
    <source>
        <dbReference type="ARBA" id="ARBA00022692"/>
    </source>
</evidence>
<dbReference type="GO" id="GO:0022857">
    <property type="term" value="F:transmembrane transporter activity"/>
    <property type="evidence" value="ECO:0007669"/>
    <property type="project" value="InterPro"/>
</dbReference>
<feature type="transmembrane region" description="Helical" evidence="7">
    <location>
        <begin position="105"/>
        <end position="128"/>
    </location>
</feature>
<feature type="non-terminal residue" evidence="9">
    <location>
        <position position="1"/>
    </location>
</feature>
<name>A0A6L2Q3G8_COPFO</name>
<protein>
    <recommendedName>
        <fullName evidence="8">Major facilitator superfamily (MFS) profile domain-containing protein</fullName>
    </recommendedName>
</protein>
<dbReference type="SUPFAM" id="SSF103473">
    <property type="entry name" value="MFS general substrate transporter"/>
    <property type="match status" value="2"/>
</dbReference>
<dbReference type="PROSITE" id="PS50850">
    <property type="entry name" value="MFS"/>
    <property type="match status" value="1"/>
</dbReference>
<feature type="transmembrane region" description="Helical" evidence="7">
    <location>
        <begin position="76"/>
        <end position="93"/>
    </location>
</feature>
<keyword evidence="5 7" id="KW-1133">Transmembrane helix</keyword>
<evidence type="ECO:0000256" key="7">
    <source>
        <dbReference type="SAM" id="Phobius"/>
    </source>
</evidence>
<dbReference type="OrthoDB" id="3936150at2759"/>
<dbReference type="Proteomes" id="UP000502823">
    <property type="component" value="Unassembled WGS sequence"/>
</dbReference>
<keyword evidence="4 7" id="KW-0812">Transmembrane</keyword>
<reference evidence="10" key="1">
    <citation type="submission" date="2020-01" db="EMBL/GenBank/DDBJ databases">
        <title>Draft genome sequence of the Termite Coptotermes fromosanus.</title>
        <authorList>
            <person name="Itakura S."/>
            <person name="Yosikawa Y."/>
            <person name="Umezawa K."/>
        </authorList>
    </citation>
    <scope>NUCLEOTIDE SEQUENCE [LARGE SCALE GENOMIC DNA]</scope>
</reference>
<comment type="similarity">
    <text evidence="2">Belongs to the major facilitator superfamily.</text>
</comment>
<feature type="transmembrane region" description="Helical" evidence="7">
    <location>
        <begin position="148"/>
        <end position="167"/>
    </location>
</feature>
<dbReference type="InterPro" id="IPR005828">
    <property type="entry name" value="MFS_sugar_transport-like"/>
</dbReference>
<dbReference type="InterPro" id="IPR036259">
    <property type="entry name" value="MFS_trans_sf"/>
</dbReference>
<gene>
    <name evidence="9" type="ORF">Cfor_01076</name>
</gene>
<dbReference type="InParanoid" id="A0A6L2Q3G8"/>
<sequence length="531" mass="58405">LLIPSATCEFRMGSSEKGLLNAISYMGMISSSHLWGFLADTRGRRKTLIVSLILDAICGLLSSVAHSYWLFLALRFFNGFFVCAASAVVFAYLGEFHSGRTRSRAVMHMSVFLSVGGIYQQALAWLIIPQDWALYLPWLPLMFGTWRMFVILNAIPSIVAVAFLFILPESPKFLFTISKEEEAVEVLRRMFTLNTGQSAKEYPVERIVMDKEEIGSVAVVRQTSMLEIVKSMWLQTKPLFQRPHLFLTILACLIQFGLYASFNGLALWLPDVYNRLARYWELNPNHTLTICEVIAALTNSSVASDTSRHSTEIEIQIYTEINNLTYSELMKANNTVNISSSPVLNYSKDSARYDVARYIGNNTALVDMIAAINGTWLHSNTTATPTCSSSVNPAVFRNSLAIGVVCGIVYTSAVYVGNKRNAYLPTSKTKCCVLSVAFILTSSVSGAFLLLANSELLVVTLSAVFIAMAGVCVNMLNTIVIDNIPTRLRAMAVCLSLMSGRIGVTLCSLVLGVMLDYACTAAICLLSGTVL</sequence>
<dbReference type="Gene3D" id="1.20.1250.20">
    <property type="entry name" value="MFS general substrate transporter like domains"/>
    <property type="match status" value="2"/>
</dbReference>
<dbReference type="InterPro" id="IPR020846">
    <property type="entry name" value="MFS_dom"/>
</dbReference>
<dbReference type="PANTHER" id="PTHR23511">
    <property type="entry name" value="SYNAPTIC VESICLE GLYCOPROTEIN 2"/>
    <property type="match status" value="1"/>
</dbReference>
<feature type="transmembrane region" description="Helical" evidence="7">
    <location>
        <begin position="429"/>
        <end position="451"/>
    </location>
</feature>
<proteinExistence type="inferred from homology"/>
<accession>A0A6L2Q3G8</accession>
<evidence type="ECO:0000256" key="1">
    <source>
        <dbReference type="ARBA" id="ARBA00004141"/>
    </source>
</evidence>
<dbReference type="EMBL" id="BLKM01012992">
    <property type="protein sequence ID" value="GFG38510.1"/>
    <property type="molecule type" value="Genomic_DNA"/>
</dbReference>
<feature type="transmembrane region" description="Helical" evidence="7">
    <location>
        <begin position="50"/>
        <end position="70"/>
    </location>
</feature>
<keyword evidence="10" id="KW-1185">Reference proteome</keyword>
<feature type="transmembrane region" description="Helical" evidence="7">
    <location>
        <begin position="457"/>
        <end position="481"/>
    </location>
</feature>
<organism evidence="9 10">
    <name type="scientific">Coptotermes formosanus</name>
    <name type="common">Formosan subterranean termite</name>
    <dbReference type="NCBI Taxonomy" id="36987"/>
    <lineage>
        <taxon>Eukaryota</taxon>
        <taxon>Metazoa</taxon>
        <taxon>Ecdysozoa</taxon>
        <taxon>Arthropoda</taxon>
        <taxon>Hexapoda</taxon>
        <taxon>Insecta</taxon>
        <taxon>Pterygota</taxon>
        <taxon>Neoptera</taxon>
        <taxon>Polyneoptera</taxon>
        <taxon>Dictyoptera</taxon>
        <taxon>Blattodea</taxon>
        <taxon>Blattoidea</taxon>
        <taxon>Termitoidae</taxon>
        <taxon>Rhinotermitidae</taxon>
        <taxon>Coptotermes</taxon>
    </lineage>
</organism>
<keyword evidence="6 7" id="KW-0472">Membrane</keyword>
<keyword evidence="3" id="KW-0813">Transport</keyword>